<feature type="transmembrane region" description="Helical" evidence="2">
    <location>
        <begin position="122"/>
        <end position="139"/>
    </location>
</feature>
<organism evidence="4 5">
    <name type="scientific">Halococcus thailandensis JCM 13552</name>
    <dbReference type="NCBI Taxonomy" id="1227457"/>
    <lineage>
        <taxon>Archaea</taxon>
        <taxon>Methanobacteriati</taxon>
        <taxon>Methanobacteriota</taxon>
        <taxon>Stenosarchaea group</taxon>
        <taxon>Halobacteria</taxon>
        <taxon>Halobacteriales</taxon>
        <taxon>Halococcaceae</taxon>
        <taxon>Halococcus</taxon>
    </lineage>
</organism>
<evidence type="ECO:0000313" key="4">
    <source>
        <dbReference type="EMBL" id="EMA49541.1"/>
    </source>
</evidence>
<dbReference type="STRING" id="1227457.C451_18433"/>
<feature type="transmembrane region" description="Helical" evidence="2">
    <location>
        <begin position="93"/>
        <end position="116"/>
    </location>
</feature>
<dbReference type="PATRIC" id="fig|1227457.3.peg.3601"/>
<dbReference type="Pfam" id="PF26650">
    <property type="entry name" value="DUF8215"/>
    <property type="match status" value="1"/>
</dbReference>
<dbReference type="AlphaFoldDB" id="M0MVD4"/>
<evidence type="ECO:0000256" key="2">
    <source>
        <dbReference type="SAM" id="Phobius"/>
    </source>
</evidence>
<comment type="caution">
    <text evidence="4">The sequence shown here is derived from an EMBL/GenBank/DDBJ whole genome shotgun (WGS) entry which is preliminary data.</text>
</comment>
<evidence type="ECO:0000313" key="5">
    <source>
        <dbReference type="Proteomes" id="UP000011680"/>
    </source>
</evidence>
<keyword evidence="5" id="KW-1185">Reference proteome</keyword>
<keyword evidence="2" id="KW-0472">Membrane</keyword>
<reference evidence="4 5" key="1">
    <citation type="journal article" date="2014" name="PLoS Genet.">
        <title>Phylogenetically driven sequencing of extremely halophilic archaea reveals strategies for static and dynamic osmo-response.</title>
        <authorList>
            <person name="Becker E.A."/>
            <person name="Seitzer P.M."/>
            <person name="Tritt A."/>
            <person name="Larsen D."/>
            <person name="Krusor M."/>
            <person name="Yao A.I."/>
            <person name="Wu D."/>
            <person name="Madern D."/>
            <person name="Eisen J.A."/>
            <person name="Darling A.E."/>
            <person name="Facciotti M.T."/>
        </authorList>
    </citation>
    <scope>NUCLEOTIDE SEQUENCE [LARGE SCALE GENOMIC DNA]</scope>
    <source>
        <strain evidence="4 5">JCM 13552</strain>
    </source>
</reference>
<feature type="transmembrane region" description="Helical" evidence="2">
    <location>
        <begin position="28"/>
        <end position="49"/>
    </location>
</feature>
<dbReference type="RefSeq" id="WP_007742809.1">
    <property type="nucleotide sequence ID" value="NZ_AOMF01000174.1"/>
</dbReference>
<name>M0MVD4_9EURY</name>
<feature type="region of interest" description="Disordered" evidence="1">
    <location>
        <begin position="1"/>
        <end position="23"/>
    </location>
</feature>
<feature type="domain" description="DUF8215" evidence="3">
    <location>
        <begin position="22"/>
        <end position="144"/>
    </location>
</feature>
<keyword evidence="2" id="KW-1133">Transmembrane helix</keyword>
<dbReference type="OrthoDB" id="214776at2157"/>
<dbReference type="InterPro" id="IPR058528">
    <property type="entry name" value="DUF8215"/>
</dbReference>
<feature type="transmembrane region" description="Helical" evidence="2">
    <location>
        <begin position="61"/>
        <end position="81"/>
    </location>
</feature>
<sequence length="157" mass="16827">MRRRGTDGSTERRKAGPRTTRKEGTERWIEGVFFGLAEVVVFGLPTLLALLDAPFDAESKFAALVAVTTLSLTIGTIRWSASFDWPSLSYGTALVRLVYHSLAIALAAVGGAAVGVVADSTVGSLVVAALLSIGAVRLFSRLVAVLERLPPWWQWGQ</sequence>
<keyword evidence="2" id="KW-0812">Transmembrane</keyword>
<accession>M0MVD4</accession>
<dbReference type="EMBL" id="AOMF01000174">
    <property type="protein sequence ID" value="EMA49541.1"/>
    <property type="molecule type" value="Genomic_DNA"/>
</dbReference>
<gene>
    <name evidence="4" type="ORF">C451_18433</name>
</gene>
<evidence type="ECO:0000256" key="1">
    <source>
        <dbReference type="SAM" id="MobiDB-lite"/>
    </source>
</evidence>
<dbReference type="eggNOG" id="ENOG502N5JZ">
    <property type="taxonomic scope" value="Archaea"/>
</dbReference>
<dbReference type="Proteomes" id="UP000011680">
    <property type="component" value="Unassembled WGS sequence"/>
</dbReference>
<protein>
    <recommendedName>
        <fullName evidence="3">DUF8215 domain-containing protein</fullName>
    </recommendedName>
</protein>
<evidence type="ECO:0000259" key="3">
    <source>
        <dbReference type="Pfam" id="PF26650"/>
    </source>
</evidence>
<proteinExistence type="predicted"/>